<dbReference type="PANTHER" id="PTHR30466:SF1">
    <property type="entry name" value="FMN REDUCTASE (NADH) RUTF"/>
    <property type="match status" value="1"/>
</dbReference>
<evidence type="ECO:0000313" key="4">
    <source>
        <dbReference type="Proteomes" id="UP001519332"/>
    </source>
</evidence>
<dbReference type="EMBL" id="JAGINW010000001">
    <property type="protein sequence ID" value="MBP2326933.1"/>
    <property type="molecule type" value="Genomic_DNA"/>
</dbReference>
<protein>
    <submittedName>
        <fullName evidence="3">Flavin reductase (DIM6/NTAB) family NADH-FMN oxidoreductase RutF</fullName>
    </submittedName>
</protein>
<gene>
    <name evidence="3" type="ORF">JOF56_007318</name>
</gene>
<keyword evidence="4" id="KW-1185">Reference proteome</keyword>
<accession>A0ABS4TSN5</accession>
<dbReference type="SMART" id="SM00903">
    <property type="entry name" value="Flavin_Reduct"/>
    <property type="match status" value="1"/>
</dbReference>
<feature type="domain" description="Flavin reductase like" evidence="2">
    <location>
        <begin position="13"/>
        <end position="157"/>
    </location>
</feature>
<sequence>MPGTPTQDYRELMSTFPTGVAVVTGLDADGAPQGMTCSSIASATLLPPTLLVCLRTGSRTLSAVTARGSFAVNFLHDGGQEAAELFSRAEANRFSQVHWRMSQAGLPRLAQDAFAVAECKVSDVHMVGDHAVVLGEVTTIAQVPGTPLLYGLRRFAAWPIAAVRPGGRR</sequence>
<dbReference type="Gene3D" id="2.30.110.10">
    <property type="entry name" value="Electron Transport, Fmn-binding Protein, Chain A"/>
    <property type="match status" value="1"/>
</dbReference>
<keyword evidence="1" id="KW-0560">Oxidoreductase</keyword>
<dbReference type="PANTHER" id="PTHR30466">
    <property type="entry name" value="FLAVIN REDUCTASE"/>
    <property type="match status" value="1"/>
</dbReference>
<evidence type="ECO:0000259" key="2">
    <source>
        <dbReference type="SMART" id="SM00903"/>
    </source>
</evidence>
<dbReference type="Proteomes" id="UP001519332">
    <property type="component" value="Unassembled WGS sequence"/>
</dbReference>
<dbReference type="InterPro" id="IPR050268">
    <property type="entry name" value="NADH-dep_flavin_reductase"/>
</dbReference>
<reference evidence="3 4" key="1">
    <citation type="submission" date="2021-03" db="EMBL/GenBank/DDBJ databases">
        <title>Sequencing the genomes of 1000 actinobacteria strains.</title>
        <authorList>
            <person name="Klenk H.-P."/>
        </authorList>
    </citation>
    <scope>NUCLEOTIDE SEQUENCE [LARGE SCALE GENOMIC DNA]</scope>
    <source>
        <strain evidence="3 4">DSM 46670</strain>
    </source>
</reference>
<name>A0ABS4TSN5_9PSEU</name>
<evidence type="ECO:0000256" key="1">
    <source>
        <dbReference type="ARBA" id="ARBA00023002"/>
    </source>
</evidence>
<comment type="caution">
    <text evidence="3">The sequence shown here is derived from an EMBL/GenBank/DDBJ whole genome shotgun (WGS) entry which is preliminary data.</text>
</comment>
<evidence type="ECO:0000313" key="3">
    <source>
        <dbReference type="EMBL" id="MBP2326933.1"/>
    </source>
</evidence>
<dbReference type="SUPFAM" id="SSF50475">
    <property type="entry name" value="FMN-binding split barrel"/>
    <property type="match status" value="1"/>
</dbReference>
<organism evidence="3 4">
    <name type="scientific">Kibdelosporangium banguiense</name>
    <dbReference type="NCBI Taxonomy" id="1365924"/>
    <lineage>
        <taxon>Bacteria</taxon>
        <taxon>Bacillati</taxon>
        <taxon>Actinomycetota</taxon>
        <taxon>Actinomycetes</taxon>
        <taxon>Pseudonocardiales</taxon>
        <taxon>Pseudonocardiaceae</taxon>
        <taxon>Kibdelosporangium</taxon>
    </lineage>
</organism>
<proteinExistence type="predicted"/>
<dbReference type="InterPro" id="IPR012349">
    <property type="entry name" value="Split_barrel_FMN-bd"/>
</dbReference>
<dbReference type="Pfam" id="PF01613">
    <property type="entry name" value="Flavin_Reduct"/>
    <property type="match status" value="1"/>
</dbReference>
<dbReference type="RefSeq" id="WP_245378518.1">
    <property type="nucleotide sequence ID" value="NZ_JAGINW010000001.1"/>
</dbReference>
<dbReference type="InterPro" id="IPR002563">
    <property type="entry name" value="Flavin_Rdtase-like_dom"/>
</dbReference>